<comment type="caution">
    <text evidence="3">The sequence shown here is derived from an EMBL/GenBank/DDBJ whole genome shotgun (WGS) entry which is preliminary data.</text>
</comment>
<protein>
    <recommendedName>
        <fullName evidence="2">Nucleotide modification associated domain-containing protein</fullName>
    </recommendedName>
</protein>
<dbReference type="EMBL" id="QLAG01000014">
    <property type="protein sequence ID" value="TLX63108.1"/>
    <property type="molecule type" value="Genomic_DNA"/>
</dbReference>
<evidence type="ECO:0000256" key="1">
    <source>
        <dbReference type="SAM" id="MobiDB-lite"/>
    </source>
</evidence>
<dbReference type="RefSeq" id="WP_138411903.1">
    <property type="nucleotide sequence ID" value="NZ_QLAG01000014.1"/>
</dbReference>
<dbReference type="Pfam" id="PF18753">
    <property type="entry name" value="Nmad2"/>
    <property type="match status" value="1"/>
</dbReference>
<reference evidence="3 4" key="1">
    <citation type="journal article" date="2017" name="Eur. J. Clin. Microbiol. Infect. Dis.">
        <title>Uncommonly isolated clinical Pseudomonas: identification and phylogenetic assignation.</title>
        <authorList>
            <person name="Mulet M."/>
            <person name="Gomila M."/>
            <person name="Ramirez A."/>
            <person name="Cardew S."/>
            <person name="Moore E.R."/>
            <person name="Lalucat J."/>
            <person name="Garcia-Valdes E."/>
        </authorList>
    </citation>
    <scope>NUCLEOTIDE SEQUENCE [LARGE SCALE GENOMIC DNA]</scope>
    <source>
        <strain evidence="3 4">SD129</strain>
    </source>
</reference>
<feature type="region of interest" description="Disordered" evidence="1">
    <location>
        <begin position="103"/>
        <end position="124"/>
    </location>
</feature>
<dbReference type="InterPro" id="IPR041180">
    <property type="entry name" value="Nmad2"/>
</dbReference>
<evidence type="ECO:0000313" key="4">
    <source>
        <dbReference type="Proteomes" id="UP000306753"/>
    </source>
</evidence>
<feature type="domain" description="Nucleotide modification associated" evidence="2">
    <location>
        <begin position="1"/>
        <end position="198"/>
    </location>
</feature>
<sequence>MPNVYIYVVDRDFGFAPNPFHNICTLATCKPDIRRVAKVGDWIIGMGGLRLKATGKCIFAMEVSKSITFDEYWADPAYRDKKPLRNGSMKTIVGDNIYHRTNGNWQQSNSHHSHPDGTPNQHNILNDTRTNAVLISDNFFYFGTAAVKIPAPLLEKLGYRNSRGHRKFTFTQAHPFLSYLSSNFRPKILYGDPFDFEAAKSRYSVKNNKITPHT</sequence>
<organism evidence="3 4">
    <name type="scientific">Stutzerimonas nosocomialis</name>
    <dbReference type="NCBI Taxonomy" id="1056496"/>
    <lineage>
        <taxon>Bacteria</taxon>
        <taxon>Pseudomonadati</taxon>
        <taxon>Pseudomonadota</taxon>
        <taxon>Gammaproteobacteria</taxon>
        <taxon>Pseudomonadales</taxon>
        <taxon>Pseudomonadaceae</taxon>
        <taxon>Stutzerimonas</taxon>
    </lineage>
</organism>
<keyword evidence="4" id="KW-1185">Reference proteome</keyword>
<dbReference type="Proteomes" id="UP000306753">
    <property type="component" value="Unassembled WGS sequence"/>
</dbReference>
<dbReference type="AlphaFoldDB" id="A0A5R9QDY5"/>
<gene>
    <name evidence="3" type="ORF">DN820_12585</name>
</gene>
<evidence type="ECO:0000259" key="2">
    <source>
        <dbReference type="Pfam" id="PF18753"/>
    </source>
</evidence>
<evidence type="ECO:0000313" key="3">
    <source>
        <dbReference type="EMBL" id="TLX63108.1"/>
    </source>
</evidence>
<name>A0A5R9QDY5_9GAMM</name>
<proteinExistence type="predicted"/>
<accession>A0A5R9QDY5</accession>